<comment type="caution">
    <text evidence="1">The sequence shown here is derived from an EMBL/GenBank/DDBJ whole genome shotgun (WGS) entry which is preliminary data.</text>
</comment>
<proteinExistence type="predicted"/>
<sequence length="487" mass="52165">MGLAFNIFATAFCSIGSYDSGVISSVLTMKSFGRHFHQPNDNIVGAVVSTFNGGCFFGAAAGGWLNDRLGRRLSIQACNYNLVGVALQTAAPNMACMLVGRIIGGLAIGLLSMTVPLYNASTEIAPPKIRGFIVGLSQQMLGIGFIVANWVGFGTQFMATDAAWQIPISLQMVPAFLLLVGIQFLPQSPRWLIEIGRDEEAHKVIRRLHGAKADVQAHQADEEFQEMAAIIKAEVAVRSRNVMDLFRTRAMAHRTLVAVGVQVFGQFTGINVINYYGPRIYSSLGFSSGSVVLIQGLFSAAGPITNFFFITLVIDRVGRRKPLIFGCIALVALFSILAAIIASFPPDAAAGINHAGQRAGIAMIFLMTIVFSLSFGPVSWVLAAEVFPTATRSIGTSVATCSNWAFNVMLSQVSPIAMANIGWKFYILFIVLNTVDGGIVYAFFPETKGLALEQMAEVFGDAVDVKAAPTTGVARRISADNPSLEKA</sequence>
<reference evidence="1" key="1">
    <citation type="submission" date="2021-02" db="EMBL/GenBank/DDBJ databases">
        <authorList>
            <consortium name="DOE Joint Genome Institute"/>
            <person name="Ahrendt S."/>
            <person name="Looney B.P."/>
            <person name="Miyauchi S."/>
            <person name="Morin E."/>
            <person name="Drula E."/>
            <person name="Courty P.E."/>
            <person name="Chicoki N."/>
            <person name="Fauchery L."/>
            <person name="Kohler A."/>
            <person name="Kuo A."/>
            <person name="Labutti K."/>
            <person name="Pangilinan J."/>
            <person name="Lipzen A."/>
            <person name="Riley R."/>
            <person name="Andreopoulos W."/>
            <person name="He G."/>
            <person name="Johnson J."/>
            <person name="Barry K.W."/>
            <person name="Grigoriev I.V."/>
            <person name="Nagy L."/>
            <person name="Hibbett D."/>
            <person name="Henrissat B."/>
            <person name="Matheny P.B."/>
            <person name="Labbe J."/>
            <person name="Martin F."/>
        </authorList>
    </citation>
    <scope>NUCLEOTIDE SEQUENCE</scope>
    <source>
        <strain evidence="1">EC-137</strain>
    </source>
</reference>
<name>A0ACB8QRM6_9AGAM</name>
<evidence type="ECO:0000313" key="2">
    <source>
        <dbReference type="Proteomes" id="UP000814128"/>
    </source>
</evidence>
<protein>
    <submittedName>
        <fullName evidence="1">General substrate transporter</fullName>
    </submittedName>
</protein>
<evidence type="ECO:0000313" key="1">
    <source>
        <dbReference type="EMBL" id="KAI0034200.1"/>
    </source>
</evidence>
<accession>A0ACB8QRM6</accession>
<reference evidence="1" key="2">
    <citation type="journal article" date="2022" name="New Phytol.">
        <title>Evolutionary transition to the ectomycorrhizal habit in the genomes of a hyperdiverse lineage of mushroom-forming fungi.</title>
        <authorList>
            <person name="Looney B."/>
            <person name="Miyauchi S."/>
            <person name="Morin E."/>
            <person name="Drula E."/>
            <person name="Courty P.E."/>
            <person name="Kohler A."/>
            <person name="Kuo A."/>
            <person name="LaButti K."/>
            <person name="Pangilinan J."/>
            <person name="Lipzen A."/>
            <person name="Riley R."/>
            <person name="Andreopoulos W."/>
            <person name="He G."/>
            <person name="Johnson J."/>
            <person name="Nolan M."/>
            <person name="Tritt A."/>
            <person name="Barry K.W."/>
            <person name="Grigoriev I.V."/>
            <person name="Nagy L.G."/>
            <person name="Hibbett D."/>
            <person name="Henrissat B."/>
            <person name="Matheny P.B."/>
            <person name="Labbe J."/>
            <person name="Martin F.M."/>
        </authorList>
    </citation>
    <scope>NUCLEOTIDE SEQUENCE</scope>
    <source>
        <strain evidence="1">EC-137</strain>
    </source>
</reference>
<dbReference type="Proteomes" id="UP000814128">
    <property type="component" value="Unassembled WGS sequence"/>
</dbReference>
<keyword evidence="2" id="KW-1185">Reference proteome</keyword>
<dbReference type="EMBL" id="MU273504">
    <property type="protein sequence ID" value="KAI0034200.1"/>
    <property type="molecule type" value="Genomic_DNA"/>
</dbReference>
<organism evidence="1 2">
    <name type="scientific">Vararia minispora EC-137</name>
    <dbReference type="NCBI Taxonomy" id="1314806"/>
    <lineage>
        <taxon>Eukaryota</taxon>
        <taxon>Fungi</taxon>
        <taxon>Dikarya</taxon>
        <taxon>Basidiomycota</taxon>
        <taxon>Agaricomycotina</taxon>
        <taxon>Agaricomycetes</taxon>
        <taxon>Russulales</taxon>
        <taxon>Lachnocladiaceae</taxon>
        <taxon>Vararia</taxon>
    </lineage>
</organism>
<gene>
    <name evidence="1" type="ORF">K488DRAFT_46012</name>
</gene>